<dbReference type="EMBL" id="JAQQWM010000006">
    <property type="protein sequence ID" value="KAK8060611.1"/>
    <property type="molecule type" value="Genomic_DNA"/>
</dbReference>
<reference evidence="1 2" key="1">
    <citation type="submission" date="2023-01" db="EMBL/GenBank/DDBJ databases">
        <title>Analysis of 21 Apiospora genomes using comparative genomics revels a genus with tremendous synthesis potential of carbohydrate active enzymes and secondary metabolites.</title>
        <authorList>
            <person name="Sorensen T."/>
        </authorList>
    </citation>
    <scope>NUCLEOTIDE SEQUENCE [LARGE SCALE GENOMIC DNA]</scope>
    <source>
        <strain evidence="1 2">CBS 83171</strain>
    </source>
</reference>
<keyword evidence="2" id="KW-1185">Reference proteome</keyword>
<proteinExistence type="predicted"/>
<protein>
    <submittedName>
        <fullName evidence="1">Uncharacterized protein</fullName>
    </submittedName>
</protein>
<organism evidence="1 2">
    <name type="scientific">Apiospora saccharicola</name>
    <dbReference type="NCBI Taxonomy" id="335842"/>
    <lineage>
        <taxon>Eukaryota</taxon>
        <taxon>Fungi</taxon>
        <taxon>Dikarya</taxon>
        <taxon>Ascomycota</taxon>
        <taxon>Pezizomycotina</taxon>
        <taxon>Sordariomycetes</taxon>
        <taxon>Xylariomycetidae</taxon>
        <taxon>Amphisphaeriales</taxon>
        <taxon>Apiosporaceae</taxon>
        <taxon>Apiospora</taxon>
    </lineage>
</organism>
<name>A0ABR1UNX6_9PEZI</name>
<comment type="caution">
    <text evidence="1">The sequence shown here is derived from an EMBL/GenBank/DDBJ whole genome shotgun (WGS) entry which is preliminary data.</text>
</comment>
<evidence type="ECO:0000313" key="2">
    <source>
        <dbReference type="Proteomes" id="UP001446871"/>
    </source>
</evidence>
<evidence type="ECO:0000313" key="1">
    <source>
        <dbReference type="EMBL" id="KAK8060611.1"/>
    </source>
</evidence>
<gene>
    <name evidence="1" type="ORF">PG996_010541</name>
</gene>
<dbReference type="Proteomes" id="UP001446871">
    <property type="component" value="Unassembled WGS sequence"/>
</dbReference>
<sequence>MAVMKSLRRTCKRMIREIMEGLSLVKYTRCKAVVDSTRCCRTPVDPWKMPYCEAHAKQERALYYFYKLTESTLYDHVNMDDLENPESKGRGLNNKCEDHEAHERVVIDDRAKLQKSLWTMGFAINTRVPEHDLREIMKNILVNITITQPLDVLRGISGGTREEYELVTEEAAMTIWNCLHGLEVIKLLDRGMATEAQLMDENFEYQSEEDIFRPSHTTQIPPVEPRSTGWFEFNLRTIFGSRTLKVSALASGANRLGIGFLDKID</sequence>
<accession>A0ABR1UNX6</accession>